<dbReference type="Proteomes" id="UP000241462">
    <property type="component" value="Unassembled WGS sequence"/>
</dbReference>
<proteinExistence type="predicted"/>
<dbReference type="EMBL" id="KZ678446">
    <property type="protein sequence ID" value="PSR84262.1"/>
    <property type="molecule type" value="Genomic_DNA"/>
</dbReference>
<feature type="compositionally biased region" description="Basic and acidic residues" evidence="1">
    <location>
        <begin position="190"/>
        <end position="214"/>
    </location>
</feature>
<evidence type="ECO:0000313" key="2">
    <source>
        <dbReference type="EMBL" id="PSR84262.1"/>
    </source>
</evidence>
<protein>
    <submittedName>
        <fullName evidence="2">Uncharacterized protein</fullName>
    </submittedName>
</protein>
<feature type="compositionally biased region" description="Polar residues" evidence="1">
    <location>
        <begin position="69"/>
        <end position="103"/>
    </location>
</feature>
<evidence type="ECO:0000256" key="1">
    <source>
        <dbReference type="SAM" id="MobiDB-lite"/>
    </source>
</evidence>
<dbReference type="AlphaFoldDB" id="A0A2T3A7D5"/>
<gene>
    <name evidence="2" type="ORF">BD289DRAFT_434472</name>
</gene>
<feature type="compositionally biased region" description="Low complexity" evidence="1">
    <location>
        <begin position="144"/>
        <end position="168"/>
    </location>
</feature>
<reference evidence="2 3" key="1">
    <citation type="journal article" date="2018" name="Mycol. Prog.">
        <title>Coniella lustricola, a new species from submerged detritus.</title>
        <authorList>
            <person name="Raudabaugh D.B."/>
            <person name="Iturriaga T."/>
            <person name="Carver A."/>
            <person name="Mondo S."/>
            <person name="Pangilinan J."/>
            <person name="Lipzen A."/>
            <person name="He G."/>
            <person name="Amirebrahimi M."/>
            <person name="Grigoriev I.V."/>
            <person name="Miller A.N."/>
        </authorList>
    </citation>
    <scope>NUCLEOTIDE SEQUENCE [LARGE SCALE GENOMIC DNA]</scope>
    <source>
        <strain evidence="2 3">B22-T-1</strain>
    </source>
</reference>
<organism evidence="2 3">
    <name type="scientific">Coniella lustricola</name>
    <dbReference type="NCBI Taxonomy" id="2025994"/>
    <lineage>
        <taxon>Eukaryota</taxon>
        <taxon>Fungi</taxon>
        <taxon>Dikarya</taxon>
        <taxon>Ascomycota</taxon>
        <taxon>Pezizomycotina</taxon>
        <taxon>Sordariomycetes</taxon>
        <taxon>Sordariomycetidae</taxon>
        <taxon>Diaporthales</taxon>
        <taxon>Schizoparmaceae</taxon>
        <taxon>Coniella</taxon>
    </lineage>
</organism>
<feature type="compositionally biased region" description="Polar residues" evidence="1">
    <location>
        <begin position="169"/>
        <end position="180"/>
    </location>
</feature>
<feature type="compositionally biased region" description="Low complexity" evidence="1">
    <location>
        <begin position="117"/>
        <end position="134"/>
    </location>
</feature>
<accession>A0A2T3A7D5</accession>
<feature type="compositionally biased region" description="Gly residues" evidence="1">
    <location>
        <begin position="7"/>
        <end position="18"/>
    </location>
</feature>
<dbReference type="InParanoid" id="A0A2T3A7D5"/>
<feature type="region of interest" description="Disordered" evidence="1">
    <location>
        <begin position="59"/>
        <end position="103"/>
    </location>
</feature>
<evidence type="ECO:0000313" key="3">
    <source>
        <dbReference type="Proteomes" id="UP000241462"/>
    </source>
</evidence>
<keyword evidence="3" id="KW-1185">Reference proteome</keyword>
<feature type="region of interest" description="Disordered" evidence="1">
    <location>
        <begin position="116"/>
        <end position="230"/>
    </location>
</feature>
<sequence length="230" mass="25001">MLERISAGGGRGRGGSGSGPLSRHECPAVMDDAFWAPFTKGHRRAKGLFAQCGLSRSDAAVDRDAPGSPHQSCFQSQANDTTSSRPFGSTSHAPSQTQTGRSLTRPFTISATLAQTSPSSTHFSPSSACPSHSPGHGHRHSHRQSTLSRTSRNSNTSNLSNLYSSLTRDSVNSTSDSVPSQEQQQQQQREAYRKSAEFAARRQRGIERDRERAWHSGKAQKRMENGTYLS</sequence>
<name>A0A2T3A7D5_9PEZI</name>
<feature type="region of interest" description="Disordered" evidence="1">
    <location>
        <begin position="1"/>
        <end position="25"/>
    </location>
</feature>